<evidence type="ECO:0000256" key="4">
    <source>
        <dbReference type="ARBA" id="ARBA00071355"/>
    </source>
</evidence>
<protein>
    <recommendedName>
        <fullName evidence="4">Anillin</fullName>
    </recommendedName>
</protein>
<feature type="compositionally biased region" description="Basic and acidic residues" evidence="5">
    <location>
        <begin position="444"/>
        <end position="454"/>
    </location>
</feature>
<dbReference type="Pfam" id="PF00169">
    <property type="entry name" value="PH"/>
    <property type="match status" value="1"/>
</dbReference>
<dbReference type="CDD" id="cd01263">
    <property type="entry name" value="PH_anillin"/>
    <property type="match status" value="1"/>
</dbReference>
<feature type="region of interest" description="Disordered" evidence="5">
    <location>
        <begin position="403"/>
        <end position="462"/>
    </location>
</feature>
<feature type="region of interest" description="Disordered" evidence="5">
    <location>
        <begin position="572"/>
        <end position="594"/>
    </location>
</feature>
<dbReference type="InterPro" id="IPR011993">
    <property type="entry name" value="PH-like_dom_sf"/>
</dbReference>
<organism evidence="7">
    <name type="scientific">Phallusia mammillata</name>
    <dbReference type="NCBI Taxonomy" id="59560"/>
    <lineage>
        <taxon>Eukaryota</taxon>
        <taxon>Metazoa</taxon>
        <taxon>Chordata</taxon>
        <taxon>Tunicata</taxon>
        <taxon>Ascidiacea</taxon>
        <taxon>Phlebobranchia</taxon>
        <taxon>Ascidiidae</taxon>
        <taxon>Phallusia</taxon>
    </lineage>
</organism>
<evidence type="ECO:0000313" key="7">
    <source>
        <dbReference type="EMBL" id="CAB3221876.1"/>
    </source>
</evidence>
<feature type="compositionally biased region" description="Polar residues" evidence="5">
    <location>
        <begin position="244"/>
        <end position="282"/>
    </location>
</feature>
<dbReference type="InterPro" id="IPR001849">
    <property type="entry name" value="PH_domain"/>
</dbReference>
<dbReference type="InterPro" id="IPR031970">
    <property type="entry name" value="Anillin_N"/>
</dbReference>
<name>A0A6F9D5Y0_9ASCI</name>
<comment type="function">
    <text evidence="3">Required for cytokinesis. Essential for the structural integrity of the cleavage furrow and for completion of cleavage furrow ingression. Plays a role in bleb assembly during metaphase and anaphase of mitosis. May play a significant role in podocyte cell migration.</text>
</comment>
<dbReference type="AlphaFoldDB" id="A0A6F9D5Y0"/>
<comment type="subcellular location">
    <subcellularLocation>
        <location evidence="2">Cell projection</location>
        <location evidence="2">Bleb</location>
    </subcellularLocation>
</comment>
<evidence type="ECO:0000256" key="2">
    <source>
        <dbReference type="ARBA" id="ARBA00043945"/>
    </source>
</evidence>
<evidence type="ECO:0000259" key="6">
    <source>
        <dbReference type="PROSITE" id="PS50003"/>
    </source>
</evidence>
<dbReference type="FunFam" id="2.30.29.30:FF:000111">
    <property type="entry name" value="anillin isoform X1"/>
    <property type="match status" value="1"/>
</dbReference>
<dbReference type="Pfam" id="PF08174">
    <property type="entry name" value="Anillin"/>
    <property type="match status" value="1"/>
</dbReference>
<dbReference type="PANTHER" id="PTHR21538">
    <property type="entry name" value="ANILLIN/RHOTEKIN RTKN"/>
    <property type="match status" value="1"/>
</dbReference>
<feature type="region of interest" description="Disordered" evidence="5">
    <location>
        <begin position="1"/>
        <end position="103"/>
    </location>
</feature>
<feature type="domain" description="PH" evidence="6">
    <location>
        <begin position="865"/>
        <end position="989"/>
    </location>
</feature>
<proteinExistence type="evidence at transcript level"/>
<dbReference type="Pfam" id="PF16018">
    <property type="entry name" value="Anillin_N"/>
    <property type="match status" value="1"/>
</dbReference>
<dbReference type="GO" id="GO:0000281">
    <property type="term" value="P:mitotic cytokinesis"/>
    <property type="evidence" value="ECO:0007669"/>
    <property type="project" value="TreeGrafter"/>
</dbReference>
<feature type="compositionally biased region" description="Polar residues" evidence="5">
    <location>
        <begin position="45"/>
        <end position="56"/>
    </location>
</feature>
<feature type="compositionally biased region" description="Acidic residues" evidence="5">
    <location>
        <begin position="428"/>
        <end position="443"/>
    </location>
</feature>
<dbReference type="GO" id="GO:0032059">
    <property type="term" value="C:bleb"/>
    <property type="evidence" value="ECO:0007669"/>
    <property type="project" value="UniProtKB-SubCell"/>
</dbReference>
<dbReference type="PROSITE" id="PS50003">
    <property type="entry name" value="PH_DOMAIN"/>
    <property type="match status" value="1"/>
</dbReference>
<keyword evidence="1" id="KW-0175">Coiled coil</keyword>
<feature type="compositionally biased region" description="Acidic residues" evidence="5">
    <location>
        <begin position="334"/>
        <end position="348"/>
    </location>
</feature>
<feature type="region of interest" description="Disordered" evidence="5">
    <location>
        <begin position="167"/>
        <end position="193"/>
    </location>
</feature>
<evidence type="ECO:0000256" key="5">
    <source>
        <dbReference type="SAM" id="MobiDB-lite"/>
    </source>
</evidence>
<reference evidence="7" key="1">
    <citation type="submission" date="2020-04" db="EMBL/GenBank/DDBJ databases">
        <authorList>
            <person name="Neveu A P."/>
        </authorList>
    </citation>
    <scope>NUCLEOTIDE SEQUENCE</scope>
    <source>
        <tissue evidence="7">Whole embryo</tissue>
    </source>
</reference>
<dbReference type="Gene3D" id="2.30.29.30">
    <property type="entry name" value="Pleckstrin-homology domain (PH domain)/Phosphotyrosine-binding domain (PTB)"/>
    <property type="match status" value="1"/>
</dbReference>
<feature type="compositionally biased region" description="Polar residues" evidence="5">
    <location>
        <begin position="22"/>
        <end position="32"/>
    </location>
</feature>
<evidence type="ECO:0000256" key="3">
    <source>
        <dbReference type="ARBA" id="ARBA00057106"/>
    </source>
</evidence>
<feature type="region of interest" description="Disordered" evidence="5">
    <location>
        <begin position="244"/>
        <end position="358"/>
    </location>
</feature>
<dbReference type="GO" id="GO:0031106">
    <property type="term" value="P:septin ring organization"/>
    <property type="evidence" value="ECO:0007669"/>
    <property type="project" value="TreeGrafter"/>
</dbReference>
<dbReference type="GO" id="GO:0000915">
    <property type="term" value="P:actomyosin contractile ring assembly"/>
    <property type="evidence" value="ECO:0007669"/>
    <property type="project" value="TreeGrafter"/>
</dbReference>
<dbReference type="GO" id="GO:0005826">
    <property type="term" value="C:actomyosin contractile ring"/>
    <property type="evidence" value="ECO:0007669"/>
    <property type="project" value="TreeGrafter"/>
</dbReference>
<gene>
    <name evidence="7" type="primary">Anln-001</name>
</gene>
<dbReference type="InterPro" id="IPR012966">
    <property type="entry name" value="AHD"/>
</dbReference>
<feature type="compositionally biased region" description="Polar residues" evidence="5">
    <location>
        <begin position="294"/>
        <end position="305"/>
    </location>
</feature>
<dbReference type="PANTHER" id="PTHR21538:SF23">
    <property type="entry name" value="ANILLIN"/>
    <property type="match status" value="1"/>
</dbReference>
<dbReference type="InterPro" id="IPR037840">
    <property type="entry name" value="PH_Anillin"/>
</dbReference>
<sequence length="1007" mass="113507">MPSEMDDFTRKLLERTRARQEAMQQKMMQHSAQSRKRRPLEDQENVVNSATEQQSMDDGLKPPITGQAESPNKRSRMESDADIENDDAEVKETKSGASVSQRMKRLINQRKQWEAADTGEEIDFTCVVSPVQNDPSSPTPTTTAMQRKIDIERKARMAALAQKVNSWEDDLSHAQFSSEKVETPKSKPIGRRTPLVDAYTAEIYSNEQETAAKKTNSSQEEVAYVPKNISKRVSLSIETLSQFAGSKKPTSQVANTQSATPTKSFGTVQTKLGGNKITLSSWKNDESQEKVPSHQVTPTTKSLQQRLLELQKNGVKADQTELDSEEKTFSERQDEIDEAGDELDEEQEDDRKDSCMGVNIDEDANISECQENDESMTQDNADTGMKTLLQYRKVQTSFPHVEVTKTDRNLDEDEEILDESTVSYGDSMMDDSEQNDDEPEDNREDGSKSDKVVEDGSEDTMIDELFDGVEFEDDEEDLLPPRSTSPLTIPSLTRQKSKMEIKSELTVRKQTCNEAEDMHSITRQPSRRLRPLARSNSTESVRSFGEEEKEAASANFPVFTIDAYRTEKRKSLRKTDKKVVRNESPSHTVTAPPQPETIKKQISHMLDEVQQQQRVIQQASAALNCCYDAQHGKGSITELEAEKLLLISSEKRLALLAAIQDMKTRPNKISTNQIAPCSGSITLDQIRLPLRTEYIFSMANKKDGGEVRSHYYFILVRCGARKIHATHLASTHDSLSGDSLVFKDKFQLNNLESDFQITIEVFSKNHKSRADGVPHQEKSKSKFSGILHKSLTPRKTKSRGHGTLTHTASPGGPNAIRISSFSLIGSVNIRLDDVNQEKFSLQKVPFLSPISGQFACRIAANFKSNIEQRGFLTMFDDVGGLGAWHRRWCALIHGVLYSWTYPDDEKHKTALSEIKLKECISARIDTVERIRCARPNTFELRTMRPRRHGDRDNLISQDTGSVITTKHWLAADTKEERVAWIDSLNQALFDVRAWDSNALKPLRSGSK</sequence>
<dbReference type="SMART" id="SM00233">
    <property type="entry name" value="PH"/>
    <property type="match status" value="1"/>
</dbReference>
<dbReference type="InterPro" id="IPR051364">
    <property type="entry name" value="Cytokinesis/Rho-signaling"/>
</dbReference>
<feature type="region of interest" description="Disordered" evidence="5">
    <location>
        <begin position="515"/>
        <end position="538"/>
    </location>
</feature>
<feature type="compositionally biased region" description="Basic and acidic residues" evidence="5">
    <location>
        <begin position="7"/>
        <end position="20"/>
    </location>
</feature>
<dbReference type="SUPFAM" id="SSF50729">
    <property type="entry name" value="PH domain-like"/>
    <property type="match status" value="1"/>
</dbReference>
<evidence type="ECO:0000256" key="1">
    <source>
        <dbReference type="ARBA" id="ARBA00023054"/>
    </source>
</evidence>
<dbReference type="EMBL" id="LR782940">
    <property type="protein sequence ID" value="CAB3221876.1"/>
    <property type="molecule type" value="mRNA"/>
</dbReference>
<accession>A0A6F9D5Y0</accession>
<feature type="compositionally biased region" description="Basic and acidic residues" evidence="5">
    <location>
        <begin position="283"/>
        <end position="292"/>
    </location>
</feature>